<dbReference type="Proteomes" id="UP000824150">
    <property type="component" value="Unassembled WGS sequence"/>
</dbReference>
<dbReference type="EMBL" id="JAHLFG010000088">
    <property type="protein sequence ID" value="MBU3827407.1"/>
    <property type="molecule type" value="Genomic_DNA"/>
</dbReference>
<evidence type="ECO:0000313" key="2">
    <source>
        <dbReference type="EMBL" id="MBU3827407.1"/>
    </source>
</evidence>
<organism evidence="2 3">
    <name type="scientific">Candidatus Anaerobiospirillum merdipullorum</name>
    <dbReference type="NCBI Taxonomy" id="2838450"/>
    <lineage>
        <taxon>Bacteria</taxon>
        <taxon>Pseudomonadati</taxon>
        <taxon>Pseudomonadota</taxon>
        <taxon>Gammaproteobacteria</taxon>
        <taxon>Aeromonadales</taxon>
        <taxon>Succinivibrionaceae</taxon>
        <taxon>Anaerobiospirillum</taxon>
    </lineage>
</organism>
<comment type="caution">
    <text evidence="2">The sequence shown here is derived from an EMBL/GenBank/DDBJ whole genome shotgun (WGS) entry which is preliminary data.</text>
</comment>
<evidence type="ECO:0000256" key="1">
    <source>
        <dbReference type="SAM" id="MobiDB-lite"/>
    </source>
</evidence>
<evidence type="ECO:0008006" key="4">
    <source>
        <dbReference type="Google" id="ProtNLM"/>
    </source>
</evidence>
<dbReference type="Gene3D" id="3.60.21.10">
    <property type="match status" value="1"/>
</dbReference>
<gene>
    <name evidence="2" type="ORF">IAA31_07995</name>
</gene>
<sequence length="202" mass="22364">MLFFTADPHFGHTNIIRYCARPFDDCAAMDAALSANWNARVGPEDDIYILGDFSLAHLSQVRGYLQGLNGHKHLIVGNHDKFLNEAPGRKVPELCEICDYKELHSPSGYTYILMHYPLMFWNGSIDPQVIHLYGHIHNNTYCNEMTGRLRNALNVGADLHHFAPLSESEILAQVAAHNAALSSSINGDAPKDGPLKTHGTTA</sequence>
<dbReference type="InterPro" id="IPR029052">
    <property type="entry name" value="Metallo-depent_PP-like"/>
</dbReference>
<dbReference type="SUPFAM" id="SSF56300">
    <property type="entry name" value="Metallo-dependent phosphatases"/>
    <property type="match status" value="1"/>
</dbReference>
<feature type="region of interest" description="Disordered" evidence="1">
    <location>
        <begin position="183"/>
        <end position="202"/>
    </location>
</feature>
<reference evidence="2" key="2">
    <citation type="submission" date="2021-04" db="EMBL/GenBank/DDBJ databases">
        <authorList>
            <person name="Gilroy R."/>
        </authorList>
    </citation>
    <scope>NUCLEOTIDE SEQUENCE</scope>
    <source>
        <strain evidence="2">687</strain>
    </source>
</reference>
<dbReference type="AlphaFoldDB" id="A0A9E2KQ31"/>
<accession>A0A9E2KQ31</accession>
<name>A0A9E2KQ31_9GAMM</name>
<evidence type="ECO:0000313" key="3">
    <source>
        <dbReference type="Proteomes" id="UP000824150"/>
    </source>
</evidence>
<proteinExistence type="predicted"/>
<reference evidence="2" key="1">
    <citation type="journal article" date="2021" name="PeerJ">
        <title>Extensive microbial diversity within the chicken gut microbiome revealed by metagenomics and culture.</title>
        <authorList>
            <person name="Gilroy R."/>
            <person name="Ravi A."/>
            <person name="Getino M."/>
            <person name="Pursley I."/>
            <person name="Horton D.L."/>
            <person name="Alikhan N.F."/>
            <person name="Baker D."/>
            <person name="Gharbi K."/>
            <person name="Hall N."/>
            <person name="Watson M."/>
            <person name="Adriaenssens E.M."/>
            <person name="Foster-Nyarko E."/>
            <person name="Jarju S."/>
            <person name="Secka A."/>
            <person name="Antonio M."/>
            <person name="Oren A."/>
            <person name="Chaudhuri R.R."/>
            <person name="La Ragione R."/>
            <person name="Hildebrand F."/>
            <person name="Pallen M.J."/>
        </authorList>
    </citation>
    <scope>NUCLEOTIDE SEQUENCE</scope>
    <source>
        <strain evidence="2">687</strain>
    </source>
</reference>
<protein>
    <recommendedName>
        <fullName evidence="4">Phosphoesterase or phosphohydrolase</fullName>
    </recommendedName>
</protein>